<dbReference type="GO" id="GO:0006355">
    <property type="term" value="P:regulation of DNA-templated transcription"/>
    <property type="evidence" value="ECO:0007669"/>
    <property type="project" value="InterPro"/>
</dbReference>
<protein>
    <submittedName>
        <fullName evidence="3">Diguanylate cyclase</fullName>
    </submittedName>
</protein>
<evidence type="ECO:0000259" key="1">
    <source>
        <dbReference type="PROSITE" id="PS50112"/>
    </source>
</evidence>
<dbReference type="Gene3D" id="3.30.450.20">
    <property type="entry name" value="PAS domain"/>
    <property type="match status" value="1"/>
</dbReference>
<dbReference type="InterPro" id="IPR029787">
    <property type="entry name" value="Nucleotide_cyclase"/>
</dbReference>
<dbReference type="PANTHER" id="PTHR46663">
    <property type="entry name" value="DIGUANYLATE CYCLASE DGCT-RELATED"/>
    <property type="match status" value="1"/>
</dbReference>
<sequence length="400" mass="46690">MGGKKSQSEVLRELTRLFPLPEGEEGLFRILDFALKVLGASGLLYVRGERCFVRGTGLEHDVASLAGSCTLRRGAVNSLRFRRFTIAQKAELFVFWEENRGRTFHFSVLSLVVRLFELFERLEHEKKRLLWLFDENPDLLFFLDEQGRILEVNARGERFLGWKKEDLVGRTIAEYIGEEAWWLLKEEAQGSREPARIELTLSGYGAHLAHFEALLFAFEDGRVFWLVLRDIGERKRYESVLLRFALYDQLTEVYNRRFLEEYLRKELERARREGYPLALVMLDIDAFKAINDRYGHVFGDEVLRMVARLLQESLRSSDVVARYGGDEFVLVLPRAKEADVHKIMERVSRNLRGAQVMGEPFPVRISYGVCLWDGQKNVSELFQEIDRRMYEMKKQRSGIS</sequence>
<evidence type="ECO:0000313" key="3">
    <source>
        <dbReference type="EMBL" id="HGI31081.1"/>
    </source>
</evidence>
<dbReference type="PANTHER" id="PTHR46663:SF2">
    <property type="entry name" value="GGDEF DOMAIN-CONTAINING PROTEIN"/>
    <property type="match status" value="1"/>
</dbReference>
<dbReference type="InterPro" id="IPR000160">
    <property type="entry name" value="GGDEF_dom"/>
</dbReference>
<proteinExistence type="predicted"/>
<feature type="domain" description="PAS" evidence="1">
    <location>
        <begin position="125"/>
        <end position="179"/>
    </location>
</feature>
<dbReference type="CDD" id="cd00130">
    <property type="entry name" value="PAS"/>
    <property type="match status" value="1"/>
</dbReference>
<evidence type="ECO:0000259" key="2">
    <source>
        <dbReference type="PROSITE" id="PS50887"/>
    </source>
</evidence>
<dbReference type="NCBIfam" id="TIGR00229">
    <property type="entry name" value="sensory_box"/>
    <property type="match status" value="1"/>
</dbReference>
<dbReference type="Pfam" id="PF00989">
    <property type="entry name" value="PAS"/>
    <property type="match status" value="1"/>
</dbReference>
<dbReference type="Gene3D" id="3.30.70.270">
    <property type="match status" value="1"/>
</dbReference>
<dbReference type="AlphaFoldDB" id="A0A7V3YHT3"/>
<dbReference type="SUPFAM" id="SSF55785">
    <property type="entry name" value="PYP-like sensor domain (PAS domain)"/>
    <property type="match status" value="1"/>
</dbReference>
<organism evidence="3">
    <name type="scientific">Candidatus Caldatribacterium californiense</name>
    <dbReference type="NCBI Taxonomy" id="1454726"/>
    <lineage>
        <taxon>Bacteria</taxon>
        <taxon>Pseudomonadati</taxon>
        <taxon>Atribacterota</taxon>
        <taxon>Atribacteria</taxon>
        <taxon>Atribacterales</taxon>
        <taxon>Candidatus Caldatribacteriaceae</taxon>
        <taxon>Candidatus Caldatribacterium</taxon>
    </lineage>
</organism>
<dbReference type="InterPro" id="IPR043128">
    <property type="entry name" value="Rev_trsase/Diguanyl_cyclase"/>
</dbReference>
<dbReference type="SMART" id="SM00091">
    <property type="entry name" value="PAS"/>
    <property type="match status" value="1"/>
</dbReference>
<dbReference type="InterPro" id="IPR052163">
    <property type="entry name" value="DGC-Regulatory_Protein"/>
</dbReference>
<dbReference type="InterPro" id="IPR000014">
    <property type="entry name" value="PAS"/>
</dbReference>
<dbReference type="CDD" id="cd01949">
    <property type="entry name" value="GGDEF"/>
    <property type="match status" value="1"/>
</dbReference>
<dbReference type="Pfam" id="PF00990">
    <property type="entry name" value="GGDEF"/>
    <property type="match status" value="1"/>
</dbReference>
<reference evidence="3" key="1">
    <citation type="journal article" date="2020" name="mSystems">
        <title>Genome- and Community-Level Interaction Insights into Carbon Utilization and Element Cycling Functions of Hydrothermarchaeota in Hydrothermal Sediment.</title>
        <authorList>
            <person name="Zhou Z."/>
            <person name="Liu Y."/>
            <person name="Xu W."/>
            <person name="Pan J."/>
            <person name="Luo Z.H."/>
            <person name="Li M."/>
        </authorList>
    </citation>
    <scope>NUCLEOTIDE SEQUENCE [LARGE SCALE GENOMIC DNA]</scope>
    <source>
        <strain evidence="3">SpSt-747</strain>
    </source>
</reference>
<dbReference type="InterPro" id="IPR013767">
    <property type="entry name" value="PAS_fold"/>
</dbReference>
<gene>
    <name evidence="3" type="ORF">ENV30_07240</name>
</gene>
<dbReference type="GO" id="GO:0003824">
    <property type="term" value="F:catalytic activity"/>
    <property type="evidence" value="ECO:0007669"/>
    <property type="project" value="UniProtKB-ARBA"/>
</dbReference>
<comment type="caution">
    <text evidence="3">The sequence shown here is derived from an EMBL/GenBank/DDBJ whole genome shotgun (WGS) entry which is preliminary data.</text>
</comment>
<accession>A0A7V3YHT3</accession>
<feature type="domain" description="GGDEF" evidence="2">
    <location>
        <begin position="275"/>
        <end position="400"/>
    </location>
</feature>
<dbReference type="FunFam" id="3.30.70.270:FF:000001">
    <property type="entry name" value="Diguanylate cyclase domain protein"/>
    <property type="match status" value="1"/>
</dbReference>
<dbReference type="InterPro" id="IPR035965">
    <property type="entry name" value="PAS-like_dom_sf"/>
</dbReference>
<dbReference type="SMART" id="SM00267">
    <property type="entry name" value="GGDEF"/>
    <property type="match status" value="1"/>
</dbReference>
<dbReference type="SUPFAM" id="SSF55073">
    <property type="entry name" value="Nucleotide cyclase"/>
    <property type="match status" value="1"/>
</dbReference>
<dbReference type="NCBIfam" id="TIGR00254">
    <property type="entry name" value="GGDEF"/>
    <property type="match status" value="1"/>
</dbReference>
<dbReference type="PROSITE" id="PS50112">
    <property type="entry name" value="PAS"/>
    <property type="match status" value="1"/>
</dbReference>
<dbReference type="EMBL" id="DTFV01000104">
    <property type="protein sequence ID" value="HGI31081.1"/>
    <property type="molecule type" value="Genomic_DNA"/>
</dbReference>
<dbReference type="PROSITE" id="PS50887">
    <property type="entry name" value="GGDEF"/>
    <property type="match status" value="1"/>
</dbReference>
<name>A0A7V3YHT3_9BACT</name>